<reference evidence="1 2" key="1">
    <citation type="submission" date="2020-03" db="EMBL/GenBank/DDBJ databases">
        <title>Dissostichus mawsoni Genome sequencing and assembly.</title>
        <authorList>
            <person name="Park H."/>
        </authorList>
    </citation>
    <scope>NUCLEOTIDE SEQUENCE [LARGE SCALE GENOMIC DNA]</scope>
    <source>
        <strain evidence="1">DM0001</strain>
        <tissue evidence="1">Muscle</tissue>
    </source>
</reference>
<sequence length="178" mass="19597">MQAWSRPLRGTRSVAEQLLPFYQEIRLLLLNVMKECWSSCGHTSNTRCRAGLAGPCWPLDRSECTTTGKHCVLSLINRRSVIQGQSVAEKMVLGGVWLEVSSGSESLSLSAAERDSLDLTPLGRRKGVVFKRGEHRTSPSGGDVTVGAGPTFLPLSTFVSTWRRGRIGRCLEFQAHRP</sequence>
<dbReference type="AlphaFoldDB" id="A0A7J5XVP5"/>
<keyword evidence="2" id="KW-1185">Reference proteome</keyword>
<name>A0A7J5XVP5_DISMA</name>
<comment type="caution">
    <text evidence="1">The sequence shown here is derived from an EMBL/GenBank/DDBJ whole genome shotgun (WGS) entry which is preliminary data.</text>
</comment>
<evidence type="ECO:0000313" key="2">
    <source>
        <dbReference type="Proteomes" id="UP000518266"/>
    </source>
</evidence>
<evidence type="ECO:0000313" key="1">
    <source>
        <dbReference type="EMBL" id="KAF3841194.1"/>
    </source>
</evidence>
<proteinExistence type="predicted"/>
<dbReference type="Proteomes" id="UP000518266">
    <property type="component" value="Unassembled WGS sequence"/>
</dbReference>
<organism evidence="1 2">
    <name type="scientific">Dissostichus mawsoni</name>
    <name type="common">Antarctic cod</name>
    <dbReference type="NCBI Taxonomy" id="36200"/>
    <lineage>
        <taxon>Eukaryota</taxon>
        <taxon>Metazoa</taxon>
        <taxon>Chordata</taxon>
        <taxon>Craniata</taxon>
        <taxon>Vertebrata</taxon>
        <taxon>Euteleostomi</taxon>
        <taxon>Actinopterygii</taxon>
        <taxon>Neopterygii</taxon>
        <taxon>Teleostei</taxon>
        <taxon>Neoteleostei</taxon>
        <taxon>Acanthomorphata</taxon>
        <taxon>Eupercaria</taxon>
        <taxon>Perciformes</taxon>
        <taxon>Notothenioidei</taxon>
        <taxon>Nototheniidae</taxon>
        <taxon>Dissostichus</taxon>
    </lineage>
</organism>
<dbReference type="EMBL" id="JAAKFY010000020">
    <property type="protein sequence ID" value="KAF3841194.1"/>
    <property type="molecule type" value="Genomic_DNA"/>
</dbReference>
<accession>A0A7J5XVP5</accession>
<protein>
    <submittedName>
        <fullName evidence="1">Uncharacterized protein</fullName>
    </submittedName>
</protein>
<gene>
    <name evidence="1" type="ORF">F7725_007056</name>
</gene>